<dbReference type="InterPro" id="IPR047581">
    <property type="entry name" value="EcSI_cupin"/>
</dbReference>
<comment type="caution">
    <text evidence="9">The sequence shown here is derived from an EMBL/GenBank/DDBJ whole genome shotgun (WGS) entry which is preliminary data.</text>
</comment>
<dbReference type="Proteomes" id="UP000315827">
    <property type="component" value="Unassembled WGS sequence"/>
</dbReference>
<keyword evidence="4 9" id="KW-0413">Isomerase</keyword>
<evidence type="ECO:0000256" key="4">
    <source>
        <dbReference type="ARBA" id="ARBA00023235"/>
    </source>
</evidence>
<evidence type="ECO:0000256" key="5">
    <source>
        <dbReference type="ARBA" id="ARBA00023277"/>
    </source>
</evidence>
<dbReference type="InterPro" id="IPR014710">
    <property type="entry name" value="RmlC-like_jellyroll"/>
</dbReference>
<evidence type="ECO:0000256" key="7">
    <source>
        <dbReference type="ARBA" id="ARBA00044951"/>
    </source>
</evidence>
<dbReference type="EMBL" id="VOHW01000003">
    <property type="protein sequence ID" value="TWV62673.1"/>
    <property type="molecule type" value="Genomic_DNA"/>
</dbReference>
<evidence type="ECO:0000256" key="8">
    <source>
        <dbReference type="ARBA" id="ARBA00044972"/>
    </source>
</evidence>
<evidence type="ECO:0000313" key="10">
    <source>
        <dbReference type="Proteomes" id="UP000315827"/>
    </source>
</evidence>
<dbReference type="Pfam" id="PF07385">
    <property type="entry name" value="Lyx_isomer"/>
    <property type="match status" value="1"/>
</dbReference>
<accession>A0A5C6KIG6</accession>
<dbReference type="GO" id="GO:0047828">
    <property type="term" value="F:D-lyxose ketol-isomerase activity"/>
    <property type="evidence" value="ECO:0007669"/>
    <property type="project" value="UniProtKB-EC"/>
</dbReference>
<evidence type="ECO:0000256" key="3">
    <source>
        <dbReference type="ARBA" id="ARBA00023211"/>
    </source>
</evidence>
<name>A0A5C6KIG6_PARDI</name>
<dbReference type="AlphaFoldDB" id="A0A5C6KIG6"/>
<evidence type="ECO:0000256" key="2">
    <source>
        <dbReference type="ARBA" id="ARBA00022723"/>
    </source>
</evidence>
<dbReference type="RefSeq" id="WP_122380275.1">
    <property type="nucleotide sequence ID" value="NZ_VOHW01000003.1"/>
</dbReference>
<dbReference type="EC" id="5.3.1.15" evidence="8"/>
<protein>
    <recommendedName>
        <fullName evidence="8">D-lyxose ketol-isomerase</fullName>
        <ecNumber evidence="8">5.3.1.15</ecNumber>
    </recommendedName>
</protein>
<comment type="catalytic activity">
    <reaction evidence="6">
        <text>D-lyxose = D-xylulose</text>
        <dbReference type="Rhea" id="RHEA:14201"/>
        <dbReference type="ChEBI" id="CHEBI:16789"/>
        <dbReference type="ChEBI" id="CHEBI:17140"/>
        <dbReference type="EC" id="5.3.1.15"/>
    </reaction>
</comment>
<dbReference type="CDD" id="cd20309">
    <property type="entry name" value="cupin_EcSI"/>
    <property type="match status" value="1"/>
</dbReference>
<keyword evidence="5" id="KW-0119">Carbohydrate metabolism</keyword>
<dbReference type="Gene3D" id="2.60.120.10">
    <property type="entry name" value="Jelly Rolls"/>
    <property type="match status" value="1"/>
</dbReference>
<evidence type="ECO:0000256" key="1">
    <source>
        <dbReference type="ARBA" id="ARBA00001936"/>
    </source>
</evidence>
<comment type="cofactor">
    <cofactor evidence="1">
        <name>Mn(2+)</name>
        <dbReference type="ChEBI" id="CHEBI:29035"/>
    </cofactor>
</comment>
<evidence type="ECO:0000313" key="9">
    <source>
        <dbReference type="EMBL" id="TWV62673.1"/>
    </source>
</evidence>
<organism evidence="9 10">
    <name type="scientific">Parabacteroides distasonis</name>
    <dbReference type="NCBI Taxonomy" id="823"/>
    <lineage>
        <taxon>Bacteria</taxon>
        <taxon>Pseudomonadati</taxon>
        <taxon>Bacteroidota</taxon>
        <taxon>Bacteroidia</taxon>
        <taxon>Bacteroidales</taxon>
        <taxon>Tannerellaceae</taxon>
        <taxon>Parabacteroides</taxon>
    </lineage>
</organism>
<keyword evidence="2" id="KW-0479">Metal-binding</keyword>
<evidence type="ECO:0000256" key="6">
    <source>
        <dbReference type="ARBA" id="ARBA00044907"/>
    </source>
</evidence>
<gene>
    <name evidence="9" type="ORF">FSA05_06435</name>
</gene>
<proteinExistence type="inferred from homology"/>
<dbReference type="InterPro" id="IPR010864">
    <property type="entry name" value="D-lyxose_isomer"/>
</dbReference>
<comment type="similarity">
    <text evidence="7">Belongs to the D-lyxose ketol-isomerase family.</text>
</comment>
<reference evidence="9 10" key="1">
    <citation type="submission" date="2019-07" db="EMBL/GenBank/DDBJ databases">
        <title>Genome sequencing of Parabacteroides distasonis iSURF_7.</title>
        <authorList>
            <person name="Degefu H.N."/>
            <person name="Ruoff K.L."/>
            <person name="Price C.E."/>
            <person name="Valls R.A."/>
            <person name="O'Toole G.A."/>
        </authorList>
    </citation>
    <scope>NUCLEOTIDE SEQUENCE [LARGE SCALE GENOMIC DNA]</scope>
    <source>
        <strain evidence="9 10">CFPLTA003_1B</strain>
    </source>
</reference>
<sequence>MRRSEINQFIHEAIEFFEESHFYLPEWILWSPAIWEKKGKAYEEIRLNHLGWDVTDFGKGRFLEEGLTLVTIRNGNIHRDKKSYCEKIMMVREGQVTPVHFHWKKMEDIINRGRAILCMRLWKATATEGLSTEDCCVSIDGVRTKIKAGETLRLMPGQSICFEPYLYHTFWSENGHCLVGEVSTVNDDINDNRFYEELGRFTIIEEDVPAEFVLCNEFLVKD</sequence>
<keyword evidence="3" id="KW-0464">Manganese</keyword>
<dbReference type="GO" id="GO:0046872">
    <property type="term" value="F:metal ion binding"/>
    <property type="evidence" value="ECO:0007669"/>
    <property type="project" value="UniProtKB-KW"/>
</dbReference>